<dbReference type="Pfam" id="PF01565">
    <property type="entry name" value="FAD_binding_4"/>
    <property type="match status" value="1"/>
</dbReference>
<dbReference type="InterPro" id="IPR016166">
    <property type="entry name" value="FAD-bd_PCMH"/>
</dbReference>
<dbReference type="PANTHER" id="PTHR43762:SF1">
    <property type="entry name" value="D-ARABINONO-1,4-LACTONE OXIDASE"/>
    <property type="match status" value="1"/>
</dbReference>
<accession>A0A6J6R383</accession>
<dbReference type="PROSITE" id="PS51387">
    <property type="entry name" value="FAD_PCMH"/>
    <property type="match status" value="1"/>
</dbReference>
<dbReference type="InterPro" id="IPR006094">
    <property type="entry name" value="Oxid_FAD_bind_N"/>
</dbReference>
<evidence type="ECO:0000256" key="5">
    <source>
        <dbReference type="SAM" id="MobiDB-lite"/>
    </source>
</evidence>
<protein>
    <submittedName>
        <fullName evidence="7">Unannotated protein</fullName>
    </submittedName>
</protein>
<dbReference type="InterPro" id="IPR006093">
    <property type="entry name" value="Oxy_OxRdtase_FAD_BS"/>
</dbReference>
<dbReference type="Gene3D" id="1.10.45.10">
    <property type="entry name" value="Vanillyl-alcohol Oxidase, Chain A, domain 4"/>
    <property type="match status" value="1"/>
</dbReference>
<feature type="compositionally biased region" description="Low complexity" evidence="5">
    <location>
        <begin position="28"/>
        <end position="44"/>
    </location>
</feature>
<dbReference type="Gene3D" id="3.30.43.10">
    <property type="entry name" value="Uridine Diphospho-n-acetylenolpyruvylglucosamine Reductase, domain 2"/>
    <property type="match status" value="1"/>
</dbReference>
<dbReference type="GO" id="GO:0071949">
    <property type="term" value="F:FAD binding"/>
    <property type="evidence" value="ECO:0007669"/>
    <property type="project" value="InterPro"/>
</dbReference>
<comment type="similarity">
    <text evidence="2">Belongs to the oxygen-dependent FAD-linked oxidoreductase family.</text>
</comment>
<proteinExistence type="inferred from homology"/>
<keyword evidence="4" id="KW-0560">Oxidoreductase</keyword>
<evidence type="ECO:0000256" key="3">
    <source>
        <dbReference type="ARBA" id="ARBA00022644"/>
    </source>
</evidence>
<dbReference type="Gene3D" id="3.30.465.10">
    <property type="match status" value="1"/>
</dbReference>
<dbReference type="PIRSF" id="PIRSF000136">
    <property type="entry name" value="LGO_GLO"/>
    <property type="match status" value="1"/>
</dbReference>
<evidence type="ECO:0000313" key="7">
    <source>
        <dbReference type="EMBL" id="CAB4716393.1"/>
    </source>
</evidence>
<dbReference type="AlphaFoldDB" id="A0A6J6R383"/>
<dbReference type="GO" id="GO:0080049">
    <property type="term" value="F:L-gulono-1,4-lactone dehydrogenase activity"/>
    <property type="evidence" value="ECO:0007669"/>
    <property type="project" value="TreeGrafter"/>
</dbReference>
<comment type="pathway">
    <text evidence="1">Cofactor biosynthesis; L-ascorbate biosynthesis.</text>
</comment>
<sequence>MLMYYREDRPCFGSSWGSLSYDDRSMTPQQPSSAGPASPTPGTSLRSGKVWRNFGRNQSCVPAVWERPTTEEELVAIIRRAAVTGRTVKAVGSGHSYSAIACTDGHLLDLSDYSRVLHVDRSTGLVTAQAGIPLWRLSEELAAHGLALEVLGDINYQSIAGAISTGTHGPGIKFSNLSSSVRGMRLIAGDGTVLECSAELHPEVFSAARVGLGALGMLSTVTIQAVPAFNLHAVEEPLAMDRILSDLDDLIDNNDHFGFFWFPGSKLALTKRSRRTQEPIRPRTKSAKWFEEVLVDNYIYGAACKVARRFPPAAKTIVAIASQKSAHDWIDRSDRVFATPRLVRVIEMEYSIPREAFPEAFTRLGRLIDSIGTPITVPIEIRWSAGDNIPLSHASGRDSAYIAAHMFRGEPYDQYFQGVEKIMSDYQGRPHWGKLHFQNAETLAPRYPQWDEFQAIRKRMDPDGRFRNPYTDRVLGLVDQGPS</sequence>
<dbReference type="SUPFAM" id="SSF56176">
    <property type="entry name" value="FAD-binding/transporter-associated domain-like"/>
    <property type="match status" value="1"/>
</dbReference>
<organism evidence="7">
    <name type="scientific">freshwater metagenome</name>
    <dbReference type="NCBI Taxonomy" id="449393"/>
    <lineage>
        <taxon>unclassified sequences</taxon>
        <taxon>metagenomes</taxon>
        <taxon>ecological metagenomes</taxon>
    </lineage>
</organism>
<name>A0A6J6R383_9ZZZZ</name>
<reference evidence="7" key="1">
    <citation type="submission" date="2020-05" db="EMBL/GenBank/DDBJ databases">
        <authorList>
            <person name="Chiriac C."/>
            <person name="Salcher M."/>
            <person name="Ghai R."/>
            <person name="Kavagutti S V."/>
        </authorList>
    </citation>
    <scope>NUCLEOTIDE SEQUENCE</scope>
</reference>
<evidence type="ECO:0000256" key="4">
    <source>
        <dbReference type="ARBA" id="ARBA00023002"/>
    </source>
</evidence>
<dbReference type="InterPro" id="IPR007173">
    <property type="entry name" value="ALO_C"/>
</dbReference>
<dbReference type="PANTHER" id="PTHR43762">
    <property type="entry name" value="L-GULONOLACTONE OXIDASE"/>
    <property type="match status" value="1"/>
</dbReference>
<dbReference type="Pfam" id="PF04030">
    <property type="entry name" value="ALO"/>
    <property type="match status" value="1"/>
</dbReference>
<dbReference type="EMBL" id="CAEZXS010000280">
    <property type="protein sequence ID" value="CAB4716393.1"/>
    <property type="molecule type" value="Genomic_DNA"/>
</dbReference>
<dbReference type="GO" id="GO:0003885">
    <property type="term" value="F:D-arabinono-1,4-lactone oxidase activity"/>
    <property type="evidence" value="ECO:0007669"/>
    <property type="project" value="InterPro"/>
</dbReference>
<keyword evidence="3" id="KW-0060">Ascorbate biosynthesis</keyword>
<dbReference type="InterPro" id="IPR016169">
    <property type="entry name" value="FAD-bd_PCMH_sub2"/>
</dbReference>
<evidence type="ECO:0000256" key="1">
    <source>
        <dbReference type="ARBA" id="ARBA00005147"/>
    </source>
</evidence>
<dbReference type="UniPathway" id="UPA00132"/>
<dbReference type="InterPro" id="IPR036318">
    <property type="entry name" value="FAD-bd_PCMH-like_sf"/>
</dbReference>
<evidence type="ECO:0000259" key="6">
    <source>
        <dbReference type="PROSITE" id="PS51387"/>
    </source>
</evidence>
<dbReference type="Gene3D" id="3.30.70.2520">
    <property type="match status" value="1"/>
</dbReference>
<dbReference type="GO" id="GO:0019853">
    <property type="term" value="P:L-ascorbic acid biosynthetic process"/>
    <property type="evidence" value="ECO:0007669"/>
    <property type="project" value="UniProtKB-UniPathway"/>
</dbReference>
<dbReference type="GO" id="GO:0016020">
    <property type="term" value="C:membrane"/>
    <property type="evidence" value="ECO:0007669"/>
    <property type="project" value="InterPro"/>
</dbReference>
<dbReference type="InterPro" id="IPR010031">
    <property type="entry name" value="FAD_lactone_oxidase-like"/>
</dbReference>
<feature type="region of interest" description="Disordered" evidence="5">
    <location>
        <begin position="23"/>
        <end position="48"/>
    </location>
</feature>
<gene>
    <name evidence="7" type="ORF">UFOPK2582_01688</name>
</gene>
<dbReference type="PROSITE" id="PS00862">
    <property type="entry name" value="OX2_COVAL_FAD"/>
    <property type="match status" value="1"/>
</dbReference>
<feature type="domain" description="FAD-binding PCMH-type" evidence="6">
    <location>
        <begin position="58"/>
        <end position="228"/>
    </location>
</feature>
<dbReference type="NCBIfam" id="TIGR01679">
    <property type="entry name" value="bact_FAD_ox"/>
    <property type="match status" value="1"/>
</dbReference>
<dbReference type="InterPro" id="IPR016171">
    <property type="entry name" value="Vanillyl_alc_oxidase_C-sub2"/>
</dbReference>
<evidence type="ECO:0000256" key="2">
    <source>
        <dbReference type="ARBA" id="ARBA00005466"/>
    </source>
</evidence>
<dbReference type="InterPro" id="IPR016167">
    <property type="entry name" value="FAD-bd_PCMH_sub1"/>
</dbReference>